<evidence type="ECO:0000313" key="1">
    <source>
        <dbReference type="EMBL" id="VAW49307.1"/>
    </source>
</evidence>
<dbReference type="AlphaFoldDB" id="A0A3B0WF34"/>
<gene>
    <name evidence="1" type="ORF">MNBD_GAMMA03-139</name>
</gene>
<accession>A0A3B0WF34</accession>
<proteinExistence type="predicted"/>
<sequence>MSTETAAADDKHKLKQMIVAFYAIANDKPPAGLEINERVAGVFSTMLDEARKCTNSVAYVPIPFGSKPTSGTGVVIWMAKEVWGMAFDSFSEELNSACVKGVLRNWNTKMKMATLNI</sequence>
<organism evidence="1">
    <name type="scientific">hydrothermal vent metagenome</name>
    <dbReference type="NCBI Taxonomy" id="652676"/>
    <lineage>
        <taxon>unclassified sequences</taxon>
        <taxon>metagenomes</taxon>
        <taxon>ecological metagenomes</taxon>
    </lineage>
</organism>
<reference evidence="1" key="1">
    <citation type="submission" date="2018-06" db="EMBL/GenBank/DDBJ databases">
        <authorList>
            <person name="Zhirakovskaya E."/>
        </authorList>
    </citation>
    <scope>NUCLEOTIDE SEQUENCE</scope>
</reference>
<protein>
    <submittedName>
        <fullName evidence="1">Uncharacterized protein</fullName>
    </submittedName>
</protein>
<dbReference type="EMBL" id="UOFC01000272">
    <property type="protein sequence ID" value="VAW49307.1"/>
    <property type="molecule type" value="Genomic_DNA"/>
</dbReference>
<name>A0A3B0WF34_9ZZZZ</name>